<keyword evidence="2" id="KW-1185">Reference proteome</keyword>
<evidence type="ECO:0000313" key="2">
    <source>
        <dbReference type="Proteomes" id="UP000183947"/>
    </source>
</evidence>
<sequence length="143" mass="16483">MLPLSPESVAFELFYRPDLHMLVVRWLRPNSFLELQTSYEQLLTLARQHYCAYWLLDARRVGPLDLEATLWLTDHFFPRAASHLAPYTLRMAVLSSPFRYSQMLTDASVAPEVARALSTAQPYEASVFLDEHAALNWLHPPHS</sequence>
<dbReference type="OrthoDB" id="884362at2"/>
<gene>
    <name evidence="1" type="ORF">SAMN02746009_03030</name>
</gene>
<dbReference type="EMBL" id="FRAS01000017">
    <property type="protein sequence ID" value="SHL59282.1"/>
    <property type="molecule type" value="Genomic_DNA"/>
</dbReference>
<dbReference type="AlphaFoldDB" id="A0A1M7BW93"/>
<dbReference type="STRING" id="1121959.SAMN02746009_03030"/>
<dbReference type="RefSeq" id="WP_139252322.1">
    <property type="nucleotide sequence ID" value="NZ_FRAS01000017.1"/>
</dbReference>
<protein>
    <recommendedName>
        <fullName evidence="3">SpoIIAA-like</fullName>
    </recommendedName>
</protein>
<dbReference type="Proteomes" id="UP000183947">
    <property type="component" value="Unassembled WGS sequence"/>
</dbReference>
<accession>A0A1M7BW93</accession>
<evidence type="ECO:0008006" key="3">
    <source>
        <dbReference type="Google" id="ProtNLM"/>
    </source>
</evidence>
<reference evidence="2" key="1">
    <citation type="submission" date="2016-11" db="EMBL/GenBank/DDBJ databases">
        <authorList>
            <person name="Varghese N."/>
            <person name="Submissions S."/>
        </authorList>
    </citation>
    <scope>NUCLEOTIDE SEQUENCE [LARGE SCALE GENOMIC DNA]</scope>
    <source>
        <strain evidence="2">DSM 18569</strain>
    </source>
</reference>
<evidence type="ECO:0000313" key="1">
    <source>
        <dbReference type="EMBL" id="SHL59282.1"/>
    </source>
</evidence>
<organism evidence="1 2">
    <name type="scientific">Hymenobacter psychrotolerans DSM 18569</name>
    <dbReference type="NCBI Taxonomy" id="1121959"/>
    <lineage>
        <taxon>Bacteria</taxon>
        <taxon>Pseudomonadati</taxon>
        <taxon>Bacteroidota</taxon>
        <taxon>Cytophagia</taxon>
        <taxon>Cytophagales</taxon>
        <taxon>Hymenobacteraceae</taxon>
        <taxon>Hymenobacter</taxon>
    </lineage>
</organism>
<name>A0A1M7BW93_9BACT</name>
<proteinExistence type="predicted"/>